<feature type="transmembrane region" description="Helical" evidence="2">
    <location>
        <begin position="12"/>
        <end position="29"/>
    </location>
</feature>
<dbReference type="RefSeq" id="WP_094983952.1">
    <property type="nucleotide sequence ID" value="NZ_NHNI01000001.1"/>
</dbReference>
<evidence type="ECO:0000313" key="3">
    <source>
        <dbReference type="EMBL" id="OZY86241.1"/>
    </source>
</evidence>
<keyword evidence="2" id="KW-0472">Membrane</keyword>
<protein>
    <submittedName>
        <fullName evidence="3">Uncharacterized protein</fullName>
    </submittedName>
</protein>
<evidence type="ECO:0000256" key="2">
    <source>
        <dbReference type="SAM" id="Phobius"/>
    </source>
</evidence>
<evidence type="ECO:0000313" key="4">
    <source>
        <dbReference type="Proteomes" id="UP000216101"/>
    </source>
</evidence>
<dbReference type="AlphaFoldDB" id="A0A266QA53"/>
<comment type="caution">
    <text evidence="3">The sequence shown here is derived from an EMBL/GenBank/DDBJ whole genome shotgun (WGS) entry which is preliminary data.</text>
</comment>
<proteinExistence type="predicted"/>
<sequence length="221" mass="23611">MTTQFESKPRYFLLLLILLVLIGAIYFLLPPRDYSALPPARVPAESQSGERPPAAVHSGAAVSSANTENITEPTVKPAAASSAIPAWQRNNTGSAAVALPEGVVIYESVTIDMNSPVFPEPGEQVALALPEGALVNATVISSNENPNGDYSWRGYLDGYGTDYPVVMTYGANSVFATVTTPKGSYTLVSVSGSGWIYKNPSEFELSQPGVEDHMEIPHQHK</sequence>
<organism evidence="3 4">
    <name type="scientific">Cellvibrio mixtus</name>
    <dbReference type="NCBI Taxonomy" id="39650"/>
    <lineage>
        <taxon>Bacteria</taxon>
        <taxon>Pseudomonadati</taxon>
        <taxon>Pseudomonadota</taxon>
        <taxon>Gammaproteobacteria</taxon>
        <taxon>Cellvibrionales</taxon>
        <taxon>Cellvibrionaceae</taxon>
        <taxon>Cellvibrio</taxon>
    </lineage>
</organism>
<name>A0A266QA53_9GAMM</name>
<keyword evidence="4" id="KW-1185">Reference proteome</keyword>
<dbReference type="EMBL" id="NHNI01000001">
    <property type="protein sequence ID" value="OZY86241.1"/>
    <property type="molecule type" value="Genomic_DNA"/>
</dbReference>
<feature type="compositionally biased region" description="Low complexity" evidence="1">
    <location>
        <begin position="54"/>
        <end position="65"/>
    </location>
</feature>
<dbReference type="Proteomes" id="UP000216101">
    <property type="component" value="Unassembled WGS sequence"/>
</dbReference>
<accession>A0A266QA53</accession>
<keyword evidence="2" id="KW-1133">Transmembrane helix</keyword>
<reference evidence="4" key="1">
    <citation type="submission" date="2017-05" db="EMBL/GenBank/DDBJ databases">
        <authorList>
            <person name="Barney B.M."/>
        </authorList>
    </citation>
    <scope>NUCLEOTIDE SEQUENCE [LARGE SCALE GENOMIC DNA]</scope>
    <source>
        <strain evidence="4">PSBB022</strain>
    </source>
</reference>
<keyword evidence="2" id="KW-0812">Transmembrane</keyword>
<feature type="region of interest" description="Disordered" evidence="1">
    <location>
        <begin position="40"/>
        <end position="74"/>
    </location>
</feature>
<gene>
    <name evidence="3" type="ORF">CBP51_04215</name>
</gene>
<evidence type="ECO:0000256" key="1">
    <source>
        <dbReference type="SAM" id="MobiDB-lite"/>
    </source>
</evidence>